<evidence type="ECO:0000256" key="2">
    <source>
        <dbReference type="SAM" id="SignalP"/>
    </source>
</evidence>
<gene>
    <name evidence="3" type="ORF">SAMN02949497_0468</name>
</gene>
<evidence type="ECO:0000313" key="4">
    <source>
        <dbReference type="Proteomes" id="UP000192923"/>
    </source>
</evidence>
<dbReference type="OrthoDB" id="5568430at2"/>
<keyword evidence="1" id="KW-1133">Transmembrane helix</keyword>
<keyword evidence="1" id="KW-0472">Membrane</keyword>
<keyword evidence="1" id="KW-0812">Transmembrane</keyword>
<feature type="signal peptide" evidence="2">
    <location>
        <begin position="1"/>
        <end position="25"/>
    </location>
</feature>
<proteinExistence type="predicted"/>
<feature type="transmembrane region" description="Helical" evidence="1">
    <location>
        <begin position="183"/>
        <end position="204"/>
    </location>
</feature>
<keyword evidence="2" id="KW-0732">Signal</keyword>
<dbReference type="Proteomes" id="UP000192923">
    <property type="component" value="Unassembled WGS sequence"/>
</dbReference>
<feature type="chain" id="PRO_5012057170" evidence="2">
    <location>
        <begin position="26"/>
        <end position="231"/>
    </location>
</feature>
<dbReference type="RefSeq" id="WP_085216472.1">
    <property type="nucleotide sequence ID" value="NZ_FXAM01000002.1"/>
</dbReference>
<sequence length="231" mass="25106">MSDKTRLAGFPVLLAALALHTPAEAATAPRDPFNARQSYSGSNMDCLVANDFYAVHFSALQEGRNKGENTNFAKYCQEVPNLGKVYLSIDLLDRDTRSTPIALSVVEEDVDPNGGRPPEAKSTLAETPAKIYRSGTADTHIEITHPGHYALIATIGDGPITEDDRLRIPFSVGLPPPTDYNKFAGRFTGAVVILFFGVMGIIGFRTWQKYWPKSRPTPIPPEGGTTQVKTG</sequence>
<keyword evidence="4" id="KW-1185">Reference proteome</keyword>
<dbReference type="STRING" id="1760988.SAMN02949497_0468"/>
<name>A0A1Y6D3B6_9GAMM</name>
<evidence type="ECO:0000256" key="1">
    <source>
        <dbReference type="SAM" id="Phobius"/>
    </source>
</evidence>
<protein>
    <submittedName>
        <fullName evidence="3">Uncharacterized protein</fullName>
    </submittedName>
</protein>
<dbReference type="AlphaFoldDB" id="A0A1Y6D3B6"/>
<reference evidence="3 4" key="1">
    <citation type="submission" date="2016-12" db="EMBL/GenBank/DDBJ databases">
        <authorList>
            <person name="Song W.-J."/>
            <person name="Kurnit D.M."/>
        </authorList>
    </citation>
    <scope>NUCLEOTIDE SEQUENCE [LARGE SCALE GENOMIC DNA]</scope>
    <source>
        <strain evidence="3 4">175</strain>
    </source>
</reference>
<evidence type="ECO:0000313" key="3">
    <source>
        <dbReference type="EMBL" id="SMF97439.1"/>
    </source>
</evidence>
<accession>A0A1Y6D3B6</accession>
<organism evidence="3 4">
    <name type="scientific">Methylomagnum ishizawai</name>
    <dbReference type="NCBI Taxonomy" id="1760988"/>
    <lineage>
        <taxon>Bacteria</taxon>
        <taxon>Pseudomonadati</taxon>
        <taxon>Pseudomonadota</taxon>
        <taxon>Gammaproteobacteria</taxon>
        <taxon>Methylococcales</taxon>
        <taxon>Methylococcaceae</taxon>
        <taxon>Methylomagnum</taxon>
    </lineage>
</organism>
<dbReference type="EMBL" id="FXAM01000002">
    <property type="protein sequence ID" value="SMF97439.1"/>
    <property type="molecule type" value="Genomic_DNA"/>
</dbReference>